<accession>Q2IXF5</accession>
<dbReference type="EMBL" id="CP000250">
    <property type="protein sequence ID" value="ABD07105.1"/>
    <property type="molecule type" value="Genomic_DNA"/>
</dbReference>
<dbReference type="Proteomes" id="UP000008809">
    <property type="component" value="Chromosome"/>
</dbReference>
<proteinExistence type="predicted"/>
<protein>
    <recommendedName>
        <fullName evidence="1">PilZ domain-containing protein</fullName>
    </recommendedName>
</protein>
<organism evidence="2 3">
    <name type="scientific">Rhodopseudomonas palustris (strain HaA2)</name>
    <dbReference type="NCBI Taxonomy" id="316058"/>
    <lineage>
        <taxon>Bacteria</taxon>
        <taxon>Pseudomonadati</taxon>
        <taxon>Pseudomonadota</taxon>
        <taxon>Alphaproteobacteria</taxon>
        <taxon>Hyphomicrobiales</taxon>
        <taxon>Nitrobacteraceae</taxon>
        <taxon>Rhodopseudomonas</taxon>
    </lineage>
</organism>
<keyword evidence="3" id="KW-1185">Reference proteome</keyword>
<dbReference type="RefSeq" id="WP_011441290.1">
    <property type="nucleotide sequence ID" value="NC_007778.1"/>
</dbReference>
<dbReference type="GO" id="GO:0035438">
    <property type="term" value="F:cyclic-di-GMP binding"/>
    <property type="evidence" value="ECO:0007669"/>
    <property type="project" value="InterPro"/>
</dbReference>
<name>Q2IXF5_RHOP2</name>
<dbReference type="Gene3D" id="2.40.10.220">
    <property type="entry name" value="predicted glycosyltransferase like domains"/>
    <property type="match status" value="1"/>
</dbReference>
<dbReference type="OrthoDB" id="7210926at2"/>
<dbReference type="KEGG" id="rpb:RPB_2400"/>
<sequence>MFERRSSSRRRVYYGGRLAFQARTATIDCIVRNLSAEGAQIEFDNPAAVPDRVDLVIARKSIAYRGRIVWRRENRAGLWLDAPRRQPSELPLDLALRIRATERVNVQLRARLAQLRSEF</sequence>
<dbReference type="AlphaFoldDB" id="Q2IXF5"/>
<dbReference type="STRING" id="316058.RPB_2400"/>
<gene>
    <name evidence="2" type="ordered locus">RPB_2400</name>
</gene>
<evidence type="ECO:0000313" key="2">
    <source>
        <dbReference type="EMBL" id="ABD07105.1"/>
    </source>
</evidence>
<dbReference type="HOGENOM" id="CLU_158569_0_0_5"/>
<dbReference type="eggNOG" id="ENOG5030IIG">
    <property type="taxonomic scope" value="Bacteria"/>
</dbReference>
<dbReference type="Pfam" id="PF07238">
    <property type="entry name" value="PilZ"/>
    <property type="match status" value="1"/>
</dbReference>
<dbReference type="InterPro" id="IPR009875">
    <property type="entry name" value="PilZ_domain"/>
</dbReference>
<evidence type="ECO:0000313" key="3">
    <source>
        <dbReference type="Proteomes" id="UP000008809"/>
    </source>
</evidence>
<reference evidence="2 3" key="1">
    <citation type="submission" date="2006-01" db="EMBL/GenBank/DDBJ databases">
        <title>Complete sequence of Rhodopseudomonas palustris HaA2.</title>
        <authorList>
            <consortium name="US DOE Joint Genome Institute"/>
            <person name="Copeland A."/>
            <person name="Lucas S."/>
            <person name="Lapidus A."/>
            <person name="Barry K."/>
            <person name="Detter J.C."/>
            <person name="Glavina T."/>
            <person name="Hammon N."/>
            <person name="Israni S."/>
            <person name="Pitluck S."/>
            <person name="Chain P."/>
            <person name="Malfatti S."/>
            <person name="Shin M."/>
            <person name="Vergez L."/>
            <person name="Schmutz J."/>
            <person name="Larimer F."/>
            <person name="Land M."/>
            <person name="Hauser L."/>
            <person name="Pelletier D.A."/>
            <person name="Kyrpides N."/>
            <person name="Anderson I."/>
            <person name="Oda Y."/>
            <person name="Harwood C.S."/>
            <person name="Richardson P."/>
        </authorList>
    </citation>
    <scope>NUCLEOTIDE SEQUENCE [LARGE SCALE GENOMIC DNA]</scope>
    <source>
        <strain evidence="2 3">HaA2</strain>
    </source>
</reference>
<evidence type="ECO:0000259" key="1">
    <source>
        <dbReference type="Pfam" id="PF07238"/>
    </source>
</evidence>
<feature type="domain" description="PilZ" evidence="1">
    <location>
        <begin position="3"/>
        <end position="78"/>
    </location>
</feature>
<dbReference type="SUPFAM" id="SSF141371">
    <property type="entry name" value="PilZ domain-like"/>
    <property type="match status" value="1"/>
</dbReference>